<dbReference type="InterPro" id="IPR000257">
    <property type="entry name" value="Uroporphyrinogen_deCOase"/>
</dbReference>
<gene>
    <name evidence="2" type="ORF">S03H2_20060</name>
</gene>
<accession>X1ENC2</accession>
<proteinExistence type="predicted"/>
<organism evidence="2">
    <name type="scientific">marine sediment metagenome</name>
    <dbReference type="NCBI Taxonomy" id="412755"/>
    <lineage>
        <taxon>unclassified sequences</taxon>
        <taxon>metagenomes</taxon>
        <taxon>ecological metagenomes</taxon>
    </lineage>
</organism>
<dbReference type="EMBL" id="BARU01010536">
    <property type="protein sequence ID" value="GAH34047.1"/>
    <property type="molecule type" value="Genomic_DNA"/>
</dbReference>
<protein>
    <recommendedName>
        <fullName evidence="1">Uroporphyrinogen decarboxylase (URO-D) domain-containing protein</fullName>
    </recommendedName>
</protein>
<comment type="caution">
    <text evidence="2">The sequence shown here is derived from an EMBL/GenBank/DDBJ whole genome shotgun (WGS) entry which is preliminary data.</text>
</comment>
<sequence>MTERESWREGDRAYRKVTLHTPKGDLTATYMQEDGLFTTWATEHFLKDLDDLEKWLSIPYEPSPVDVSHILAERERLGDRGIMVVDVGDPICTMAELFEFGEFLIQTSITPKAILYAMDVLIERDLAILKEALEKGAGPAWRLVGPEYGTPPYLPVEAFRMFVADYDRRIIELIHEHGGYVRLHSHGRVRDLLPVFIEMGADGTDPVEAPPSGDVELAEAKRIAGNALALFGNLQLRDLEYLEPDEIERIVVKCMDAAKAGGGYAIMPTASPISAPLSDRTRDNYLRF</sequence>
<dbReference type="GO" id="GO:0004853">
    <property type="term" value="F:uroporphyrinogen decarboxylase activity"/>
    <property type="evidence" value="ECO:0007669"/>
    <property type="project" value="InterPro"/>
</dbReference>
<dbReference type="AlphaFoldDB" id="X1ENC2"/>
<feature type="domain" description="Uroporphyrinogen decarboxylase (URO-D)" evidence="1">
    <location>
        <begin position="74"/>
        <end position="267"/>
    </location>
</feature>
<dbReference type="SUPFAM" id="SSF51726">
    <property type="entry name" value="UROD/MetE-like"/>
    <property type="match status" value="1"/>
</dbReference>
<reference evidence="2" key="1">
    <citation type="journal article" date="2014" name="Front. Microbiol.">
        <title>High frequency of phylogenetically diverse reductive dehalogenase-homologous genes in deep subseafloor sedimentary metagenomes.</title>
        <authorList>
            <person name="Kawai M."/>
            <person name="Futagami T."/>
            <person name="Toyoda A."/>
            <person name="Takaki Y."/>
            <person name="Nishi S."/>
            <person name="Hori S."/>
            <person name="Arai W."/>
            <person name="Tsubouchi T."/>
            <person name="Morono Y."/>
            <person name="Uchiyama I."/>
            <person name="Ito T."/>
            <person name="Fujiyama A."/>
            <person name="Inagaki F."/>
            <person name="Takami H."/>
        </authorList>
    </citation>
    <scope>NUCLEOTIDE SEQUENCE</scope>
    <source>
        <strain evidence="2">Expedition CK06-06</strain>
    </source>
</reference>
<evidence type="ECO:0000259" key="1">
    <source>
        <dbReference type="Pfam" id="PF01208"/>
    </source>
</evidence>
<name>X1ENC2_9ZZZZ</name>
<dbReference type="GO" id="GO:0006779">
    <property type="term" value="P:porphyrin-containing compound biosynthetic process"/>
    <property type="evidence" value="ECO:0007669"/>
    <property type="project" value="InterPro"/>
</dbReference>
<dbReference type="InterPro" id="IPR038071">
    <property type="entry name" value="UROD/MetE-like_sf"/>
</dbReference>
<dbReference type="Pfam" id="PF01208">
    <property type="entry name" value="URO-D"/>
    <property type="match status" value="1"/>
</dbReference>
<evidence type="ECO:0000313" key="2">
    <source>
        <dbReference type="EMBL" id="GAH34047.1"/>
    </source>
</evidence>
<feature type="non-terminal residue" evidence="2">
    <location>
        <position position="288"/>
    </location>
</feature>
<dbReference type="Gene3D" id="3.20.20.210">
    <property type="match status" value="1"/>
</dbReference>